<organism evidence="2 3">
    <name type="scientific">Marasmiellus scandens</name>
    <dbReference type="NCBI Taxonomy" id="2682957"/>
    <lineage>
        <taxon>Eukaryota</taxon>
        <taxon>Fungi</taxon>
        <taxon>Dikarya</taxon>
        <taxon>Basidiomycota</taxon>
        <taxon>Agaricomycotina</taxon>
        <taxon>Agaricomycetes</taxon>
        <taxon>Agaricomycetidae</taxon>
        <taxon>Agaricales</taxon>
        <taxon>Marasmiineae</taxon>
        <taxon>Omphalotaceae</taxon>
        <taxon>Marasmiellus</taxon>
    </lineage>
</organism>
<feature type="signal peptide" evidence="1">
    <location>
        <begin position="1"/>
        <end position="22"/>
    </location>
</feature>
<gene>
    <name evidence="2" type="ORF">VKT23_020095</name>
</gene>
<reference evidence="2 3" key="1">
    <citation type="submission" date="2024-01" db="EMBL/GenBank/DDBJ databases">
        <title>A draft genome for the cacao thread blight pathogen Marasmiellus scandens.</title>
        <authorList>
            <person name="Baruah I.K."/>
            <person name="Leung J."/>
            <person name="Bukari Y."/>
            <person name="Amoako-Attah I."/>
            <person name="Meinhardt L.W."/>
            <person name="Bailey B.A."/>
            <person name="Cohen S.P."/>
        </authorList>
    </citation>
    <scope>NUCLEOTIDE SEQUENCE [LARGE SCALE GENOMIC DNA]</scope>
    <source>
        <strain evidence="2 3">GH-19</strain>
    </source>
</reference>
<accession>A0ABR1IL39</accession>
<feature type="chain" id="PRO_5047089197" evidence="1">
    <location>
        <begin position="23"/>
        <end position="119"/>
    </location>
</feature>
<evidence type="ECO:0000313" key="3">
    <source>
        <dbReference type="Proteomes" id="UP001498398"/>
    </source>
</evidence>
<comment type="caution">
    <text evidence="2">The sequence shown here is derived from an EMBL/GenBank/DDBJ whole genome shotgun (WGS) entry which is preliminary data.</text>
</comment>
<keyword evidence="1" id="KW-0732">Signal</keyword>
<keyword evidence="3" id="KW-1185">Reference proteome</keyword>
<protein>
    <submittedName>
        <fullName evidence="2">Uncharacterized protein</fullName>
    </submittedName>
</protein>
<sequence length="119" mass="13321">MSIIVRTLILALYGLFVMSALALPIEKGLLSTPRNADQVTCRVMNEHLSSSSVWEVTDEGEVEAIRSTPRRCLTEDAARRGNDDVRPTPRCYLGDYSRRGGDQIWSTPRHIDTTEESTP</sequence>
<evidence type="ECO:0000256" key="1">
    <source>
        <dbReference type="SAM" id="SignalP"/>
    </source>
</evidence>
<dbReference type="EMBL" id="JBANRG010000120">
    <property type="protein sequence ID" value="KAK7434629.1"/>
    <property type="molecule type" value="Genomic_DNA"/>
</dbReference>
<evidence type="ECO:0000313" key="2">
    <source>
        <dbReference type="EMBL" id="KAK7434629.1"/>
    </source>
</evidence>
<proteinExistence type="predicted"/>
<name>A0ABR1IL39_9AGAR</name>
<dbReference type="Proteomes" id="UP001498398">
    <property type="component" value="Unassembled WGS sequence"/>
</dbReference>